<feature type="region of interest" description="Disordered" evidence="5">
    <location>
        <begin position="1289"/>
        <end position="1331"/>
    </location>
</feature>
<feature type="region of interest" description="Disordered" evidence="5">
    <location>
        <begin position="1850"/>
        <end position="1873"/>
    </location>
</feature>
<comment type="caution">
    <text evidence="7">The sequence shown here is derived from an EMBL/GenBank/DDBJ whole genome shotgun (WGS) entry which is preliminary data.</text>
</comment>
<feature type="region of interest" description="Disordered" evidence="5">
    <location>
        <begin position="1056"/>
        <end position="1115"/>
    </location>
</feature>
<gene>
    <name evidence="7" type="ORF">LWI28_024749</name>
</gene>
<keyword evidence="8" id="KW-1185">Reference proteome</keyword>
<dbReference type="Pfam" id="PF16755">
    <property type="entry name" value="Beta-prop_NUP159_NUP214"/>
    <property type="match status" value="1"/>
</dbReference>
<keyword evidence="4" id="KW-0175">Coiled coil</keyword>
<evidence type="ECO:0000313" key="7">
    <source>
        <dbReference type="EMBL" id="KAI9166020.1"/>
    </source>
</evidence>
<dbReference type="GO" id="GO:0006405">
    <property type="term" value="P:RNA export from nucleus"/>
    <property type="evidence" value="ECO:0007669"/>
    <property type="project" value="InterPro"/>
</dbReference>
<name>A0AAD5NLF8_ACENE</name>
<feature type="compositionally biased region" description="Acidic residues" evidence="5">
    <location>
        <begin position="1592"/>
        <end position="1601"/>
    </location>
</feature>
<reference evidence="7" key="2">
    <citation type="submission" date="2023-02" db="EMBL/GenBank/DDBJ databases">
        <authorList>
            <person name="Swenson N.G."/>
            <person name="Wegrzyn J.L."/>
            <person name="Mcevoy S.L."/>
        </authorList>
    </citation>
    <scope>NUCLEOTIDE SEQUENCE</scope>
    <source>
        <strain evidence="7">91603</strain>
        <tissue evidence="7">Leaf</tissue>
    </source>
</reference>
<comment type="subcellular location">
    <subcellularLocation>
        <location evidence="1">Nucleus</location>
    </subcellularLocation>
</comment>
<feature type="compositionally biased region" description="Basic and acidic residues" evidence="5">
    <location>
        <begin position="1096"/>
        <end position="1109"/>
    </location>
</feature>
<feature type="domain" description="Nucleoporin Nup159/Nup146 N-terminal" evidence="6">
    <location>
        <begin position="52"/>
        <end position="272"/>
    </location>
</feature>
<feature type="compositionally biased region" description="Basic and acidic residues" evidence="5">
    <location>
        <begin position="804"/>
        <end position="816"/>
    </location>
</feature>
<feature type="region of interest" description="Disordered" evidence="5">
    <location>
        <begin position="757"/>
        <end position="831"/>
    </location>
</feature>
<reference evidence="7" key="1">
    <citation type="journal article" date="2022" name="Plant J.">
        <title>Strategies of tolerance reflected in two North American maple genomes.</title>
        <authorList>
            <person name="McEvoy S.L."/>
            <person name="Sezen U.U."/>
            <person name="Trouern-Trend A."/>
            <person name="McMahon S.M."/>
            <person name="Schaberg P.G."/>
            <person name="Yang J."/>
            <person name="Wegrzyn J.L."/>
            <person name="Swenson N.G."/>
        </authorList>
    </citation>
    <scope>NUCLEOTIDE SEQUENCE</scope>
    <source>
        <strain evidence="7">91603</strain>
    </source>
</reference>
<feature type="coiled-coil region" evidence="4">
    <location>
        <begin position="943"/>
        <end position="970"/>
    </location>
</feature>
<protein>
    <recommendedName>
        <fullName evidence="6">Nucleoporin Nup159/Nup146 N-terminal domain-containing protein</fullName>
    </recommendedName>
</protein>
<feature type="region of interest" description="Disordered" evidence="5">
    <location>
        <begin position="1561"/>
        <end position="1607"/>
    </location>
</feature>
<dbReference type="SUPFAM" id="SSF117289">
    <property type="entry name" value="Nucleoporin domain"/>
    <property type="match status" value="1"/>
</dbReference>
<dbReference type="GO" id="GO:0017056">
    <property type="term" value="F:structural constituent of nuclear pore"/>
    <property type="evidence" value="ECO:0007669"/>
    <property type="project" value="InterPro"/>
</dbReference>
<keyword evidence="3" id="KW-0539">Nucleus</keyword>
<accession>A0AAD5NLF8</accession>
<feature type="region of interest" description="Disordered" evidence="5">
    <location>
        <begin position="1665"/>
        <end position="1696"/>
    </location>
</feature>
<dbReference type="Proteomes" id="UP001064489">
    <property type="component" value="Chromosome 10"/>
</dbReference>
<feature type="compositionally biased region" description="Low complexity" evidence="5">
    <location>
        <begin position="1380"/>
        <end position="1414"/>
    </location>
</feature>
<sequence>MCTNAIEIQQDIEGDRFDTTDFFFDRIGDSIPIKSDDETSKFDIRNPPSLPLAVSERSRLLFVAHSSGFCVAKTKDVIDAAKEIKDNGKVFCIQELSVVDVPFDKVHMLVLSTDESTLAVSLSLSGHVHFFSLRSLLNKDTKPFFSTSIDESSYVKDIRWTKKDEDSFLILSNFGKLYSGVVDGRLQVVMENVDAVEWNVKGKFVAVAKKNILSILSSKFKERLSIALSFKSLVGDSDVNCSIKVDSIRWIRHDCIILGCFQLTEDDTEENYFVQVVRSKDGKITDASSKLVVLSFCDLFGGLIDDILPFGTGPYLFVSYLKQCELAFAANRKNTDQHVVLLGWSLGDEKNDVAVVDIDRDKWLPRIELQDNGDDNLIMGLCIDKVSLYGKVKVQLGVEEPKELPPYCLLMCLTLEGKLNMFYVASVSGETDQPEVVSTLSDEEDASTVVVPVESKLSESSPGYGEPKLEPVAFSPLSKDVELRELNNFGSSEISTENNLKHFDETEISTFKLVDQIPRKDTISGSWEMEDTDGQQIKLPAPQNINVGQSSLEASLPDTPSYAERDSTKAEAKNITKSGFGSAAFVGQHRTDTPSLSNHMFIPKGFELGKETLGNFGSIVLQSSSSQSWPVSKDTVSNDSETKKVTGFGSGNAAFVGKLQTDFLSLSNQKDQPKSFELAKESMGKIGSNGLQTASFQSGSTGKVMVSNDSDVRSPFLPSSLGQGKKSENSGVTEVAANVSGGLVGKPFVLKDATATSASVSFSSTPEQGDRQRAPTEAVKIESLPSMRSTQFSSQLNFASGKSDSQKHHPSKDDYRTPILSGMRNAEPNLSKQSGNIKEMAKELDMLLESIQETGGFKDACTVLQKNKVEALEQGLGTLSGKCRIWKSIMDERLGEIQNLLDKTVQVLARKIYMEGIVKQASDSRYWDLWNRQKLSPELELKRRHLLKLNQDLTNQLIELERHFNTIEINKFGENDGVCAGRRAPQSKHGSSRHFQSLHTLQTTMSSQLAVAEQLSECLSKQMAVLSIESPLKKQNVKKELFDTIGIPYDSSFSSPVVTKVNDPSSMKKLSLSSDSAAAAAKHQSRRHQSSGMKSYDPETARRRRDSLDRSWASFEPPKTTVKRMLLEEPCKGIQGKSSSRDKQHISPHMLEGAAIIRPKDRITPPTSLYPSGNIGIQDTFVKHASENQSTLFRWANDPARPSQFTGLKSLTFQSNIASGLSSLPASQLQSVGGQNHTRETCNVTVDKSSTGVSYVEKSNPMLINKTESMLQSETNINQKPSFSSMLPTFTPSLLKKPSEMPNSSSKGTSPTNAMIGSESHGPTTTKASTFVSGKISDPQFLSSAAVPSASTLPGRVSLFDVASKIQPGEKASAFPALSTSLSAPSPAKTNSSPVFSSSLSTSPLTTSSPSMSFGGSLTSSKTTLDTQQRVHSISTSVASASPVVCLSSLSASSSTSFSSSSIFSNQASKIPVLSTSSPHVSLTSESPKTELQLSTDKLSSKTDVTATTQAPLKRLETSVSSVAAVEVPTGLARGQLSFSNVASVASNVAVNAQPEHSSTGIALFSPPLGPLPTSASTNGEKNETLDTTVTQEDEMEEEAPETSHATELSLGSLGSFGIGSSPNVNDPKANPFGGPFGNVATSPASSPFTMTVPSGELFRPASFTLQSQSSQSSQPATFSAFSGGFGTGTTAQAPTQTGFRQPAQIGQGQQALGSVLGTFGQSRQIGSGIPGAGFGSPGGFCATSSTGGFSSAATGSGFAGVGSTSGGFGGLASAGGGFANLASGGGFVGAATGGGFQAVASGSGGFAGVGSGGGFGGMASAGGGFAGAPQAGGPFAGAGGGFGAFSGQQGSAFGGTPGGTGKPPELFTQMRK</sequence>
<feature type="compositionally biased region" description="Polar residues" evidence="5">
    <location>
        <begin position="1574"/>
        <end position="1591"/>
    </location>
</feature>
<evidence type="ECO:0000256" key="4">
    <source>
        <dbReference type="SAM" id="Coils"/>
    </source>
</evidence>
<dbReference type="EMBL" id="JAJSOW010000105">
    <property type="protein sequence ID" value="KAI9166020.1"/>
    <property type="molecule type" value="Genomic_DNA"/>
</dbReference>
<evidence type="ECO:0000256" key="1">
    <source>
        <dbReference type="ARBA" id="ARBA00004123"/>
    </source>
</evidence>
<evidence type="ECO:0000259" key="6">
    <source>
        <dbReference type="Pfam" id="PF16755"/>
    </source>
</evidence>
<feature type="region of interest" description="Disordered" evidence="5">
    <location>
        <begin position="1380"/>
        <end position="1421"/>
    </location>
</feature>
<dbReference type="InterPro" id="IPR039462">
    <property type="entry name" value="Nup159/Nup146_N"/>
</dbReference>
<keyword evidence="2" id="KW-0813">Transport</keyword>
<evidence type="ECO:0000256" key="3">
    <source>
        <dbReference type="ARBA" id="ARBA00023242"/>
    </source>
</evidence>
<dbReference type="PANTHER" id="PTHR34418">
    <property type="entry name" value="NUCLEAR PORE COMPLEX PROTEIN NUP214 ISOFORM X1"/>
    <property type="match status" value="1"/>
</dbReference>
<dbReference type="InterPro" id="IPR044694">
    <property type="entry name" value="NUP214"/>
</dbReference>
<evidence type="ECO:0000256" key="2">
    <source>
        <dbReference type="ARBA" id="ARBA00022448"/>
    </source>
</evidence>
<proteinExistence type="predicted"/>
<evidence type="ECO:0000313" key="8">
    <source>
        <dbReference type="Proteomes" id="UP001064489"/>
    </source>
</evidence>
<feature type="compositionally biased region" description="Polar residues" evidence="5">
    <location>
        <begin position="786"/>
        <end position="803"/>
    </location>
</feature>
<dbReference type="PANTHER" id="PTHR34418:SF3">
    <property type="entry name" value="NUCLEAR PORE COMPLEX PROTEIN NUP214"/>
    <property type="match status" value="1"/>
</dbReference>
<feature type="compositionally biased region" description="Gly residues" evidence="5">
    <location>
        <begin position="1853"/>
        <end position="1862"/>
    </location>
</feature>
<organism evidence="7 8">
    <name type="scientific">Acer negundo</name>
    <name type="common">Box elder</name>
    <dbReference type="NCBI Taxonomy" id="4023"/>
    <lineage>
        <taxon>Eukaryota</taxon>
        <taxon>Viridiplantae</taxon>
        <taxon>Streptophyta</taxon>
        <taxon>Embryophyta</taxon>
        <taxon>Tracheophyta</taxon>
        <taxon>Spermatophyta</taxon>
        <taxon>Magnoliopsida</taxon>
        <taxon>eudicotyledons</taxon>
        <taxon>Gunneridae</taxon>
        <taxon>Pentapetalae</taxon>
        <taxon>rosids</taxon>
        <taxon>malvids</taxon>
        <taxon>Sapindales</taxon>
        <taxon>Sapindaceae</taxon>
        <taxon>Hippocastanoideae</taxon>
        <taxon>Acereae</taxon>
        <taxon>Acer</taxon>
    </lineage>
</organism>
<evidence type="ECO:0000256" key="5">
    <source>
        <dbReference type="SAM" id="MobiDB-lite"/>
    </source>
</evidence>
<dbReference type="GO" id="GO:0005634">
    <property type="term" value="C:nucleus"/>
    <property type="evidence" value="ECO:0007669"/>
    <property type="project" value="UniProtKB-SubCell"/>
</dbReference>
<feature type="compositionally biased region" description="Low complexity" evidence="5">
    <location>
        <begin position="1065"/>
        <end position="1082"/>
    </location>
</feature>
<feature type="compositionally biased region" description="Polar residues" evidence="5">
    <location>
        <begin position="1301"/>
        <end position="1331"/>
    </location>
</feature>